<proteinExistence type="predicted"/>
<name>A0A8J5JQV7_HOMAM</name>
<gene>
    <name evidence="4" type="ORF">Hamer_G023007</name>
</gene>
<comment type="caution">
    <text evidence="4">The sequence shown here is derived from an EMBL/GenBank/DDBJ whole genome shotgun (WGS) entry which is preliminary data.</text>
</comment>
<feature type="compositionally biased region" description="Gly residues" evidence="1">
    <location>
        <begin position="268"/>
        <end position="291"/>
    </location>
</feature>
<dbReference type="GO" id="GO:0005576">
    <property type="term" value="C:extracellular region"/>
    <property type="evidence" value="ECO:0007669"/>
    <property type="project" value="InterPro"/>
</dbReference>
<dbReference type="OrthoDB" id="6364363at2759"/>
<dbReference type="PANTHER" id="PTHR22933:SF42">
    <property type="entry name" value="FI18455P1-RELATED"/>
    <property type="match status" value="1"/>
</dbReference>
<evidence type="ECO:0000259" key="3">
    <source>
        <dbReference type="PROSITE" id="PS50940"/>
    </source>
</evidence>
<dbReference type="Pfam" id="PF01607">
    <property type="entry name" value="CBM_14"/>
    <property type="match status" value="1"/>
</dbReference>
<feature type="domain" description="Chitin-binding type-2" evidence="3">
    <location>
        <begin position="131"/>
        <end position="191"/>
    </location>
</feature>
<dbReference type="SMART" id="SM00494">
    <property type="entry name" value="ChtBD2"/>
    <property type="match status" value="1"/>
</dbReference>
<protein>
    <submittedName>
        <fullName evidence="4">U-scoloptoxin(01)-Cw1a-like 33</fullName>
    </submittedName>
</protein>
<reference evidence="4" key="1">
    <citation type="journal article" date="2021" name="Sci. Adv.">
        <title>The American lobster genome reveals insights on longevity, neural, and immune adaptations.</title>
        <authorList>
            <person name="Polinski J.M."/>
            <person name="Zimin A.V."/>
            <person name="Clark K.F."/>
            <person name="Kohn A.B."/>
            <person name="Sadowski N."/>
            <person name="Timp W."/>
            <person name="Ptitsyn A."/>
            <person name="Khanna P."/>
            <person name="Romanova D.Y."/>
            <person name="Williams P."/>
            <person name="Greenwood S.J."/>
            <person name="Moroz L.L."/>
            <person name="Walt D.R."/>
            <person name="Bodnar A.G."/>
        </authorList>
    </citation>
    <scope>NUCLEOTIDE SEQUENCE</scope>
    <source>
        <strain evidence="4">GMGI-L3</strain>
    </source>
</reference>
<dbReference type="EMBL" id="JAHLQT010030986">
    <property type="protein sequence ID" value="KAG7160706.1"/>
    <property type="molecule type" value="Genomic_DNA"/>
</dbReference>
<evidence type="ECO:0000313" key="5">
    <source>
        <dbReference type="Proteomes" id="UP000747542"/>
    </source>
</evidence>
<keyword evidence="5" id="KW-1185">Reference proteome</keyword>
<evidence type="ECO:0000256" key="2">
    <source>
        <dbReference type="SAM" id="SignalP"/>
    </source>
</evidence>
<feature type="region of interest" description="Disordered" evidence="1">
    <location>
        <begin position="246"/>
        <end position="305"/>
    </location>
</feature>
<dbReference type="Proteomes" id="UP000747542">
    <property type="component" value="Unassembled WGS sequence"/>
</dbReference>
<feature type="compositionally biased region" description="Gly residues" evidence="1">
    <location>
        <begin position="246"/>
        <end position="255"/>
    </location>
</feature>
<evidence type="ECO:0000256" key="1">
    <source>
        <dbReference type="SAM" id="MobiDB-lite"/>
    </source>
</evidence>
<dbReference type="AlphaFoldDB" id="A0A8J5JQV7"/>
<feature type="chain" id="PRO_5035175799" evidence="2">
    <location>
        <begin position="20"/>
        <end position="305"/>
    </location>
</feature>
<keyword evidence="2" id="KW-0732">Signal</keyword>
<organism evidence="4 5">
    <name type="scientific">Homarus americanus</name>
    <name type="common">American lobster</name>
    <dbReference type="NCBI Taxonomy" id="6706"/>
    <lineage>
        <taxon>Eukaryota</taxon>
        <taxon>Metazoa</taxon>
        <taxon>Ecdysozoa</taxon>
        <taxon>Arthropoda</taxon>
        <taxon>Crustacea</taxon>
        <taxon>Multicrustacea</taxon>
        <taxon>Malacostraca</taxon>
        <taxon>Eumalacostraca</taxon>
        <taxon>Eucarida</taxon>
        <taxon>Decapoda</taxon>
        <taxon>Pleocyemata</taxon>
        <taxon>Astacidea</taxon>
        <taxon>Nephropoidea</taxon>
        <taxon>Nephropidae</taxon>
        <taxon>Homarus</taxon>
    </lineage>
</organism>
<dbReference type="PROSITE" id="PS50940">
    <property type="entry name" value="CHIT_BIND_II"/>
    <property type="match status" value="1"/>
</dbReference>
<evidence type="ECO:0000313" key="4">
    <source>
        <dbReference type="EMBL" id="KAG7160706.1"/>
    </source>
</evidence>
<dbReference type="GO" id="GO:0008061">
    <property type="term" value="F:chitin binding"/>
    <property type="evidence" value="ECO:0007669"/>
    <property type="project" value="InterPro"/>
</dbReference>
<accession>A0A8J5JQV7</accession>
<dbReference type="InterPro" id="IPR052976">
    <property type="entry name" value="Scoloptoxin-like"/>
</dbReference>
<dbReference type="PANTHER" id="PTHR22933">
    <property type="entry name" value="FI18007P1-RELATED"/>
    <property type="match status" value="1"/>
</dbReference>
<sequence>MAGVTRKFVVLVLLGVTSAAYLDDLQGEASNQFPQRSGTGGYGGGNGGYGGGNGGGNGGFGGGNGGFGGGNGGGNGGFGGGNGGFGGGNGGGNGGYNGGSGDPIADLADVIPGGGVPGQDYPILAFVPNTGFSCDGQIPGYYADTAPEAGCQVFHICQQGGRIDSFLCPNGTIFNQQYFVCDWWFNFDCSTAEQFYGLNAEIGKTNGNGNGNGYNNGNGNGFGNVNGNGFGNGNGNGIGSGNGFNGNGGGNGGSQTYGTPTRNTNGNRNGGNGNRNSGFRGGNGGRNGGNGNVQAPSGLYQTPGK</sequence>
<dbReference type="InterPro" id="IPR002557">
    <property type="entry name" value="Chitin-bd_dom"/>
</dbReference>
<feature type="signal peptide" evidence="2">
    <location>
        <begin position="1"/>
        <end position="19"/>
    </location>
</feature>